<evidence type="ECO:0000313" key="1">
    <source>
        <dbReference type="EMBL" id="KYQ99767.1"/>
    </source>
</evidence>
<proteinExistence type="predicted"/>
<dbReference type="EMBL" id="LODT01000020">
    <property type="protein sequence ID" value="KYQ99767.1"/>
    <property type="molecule type" value="Genomic_DNA"/>
</dbReference>
<reference evidence="1 2" key="1">
    <citation type="submission" date="2015-12" db="EMBL/GenBank/DDBJ databases">
        <title>Dictyostelia acquired genes for synthesis and detection of signals that induce cell-type specialization by lateral gene transfer from prokaryotes.</title>
        <authorList>
            <person name="Gloeckner G."/>
            <person name="Schaap P."/>
        </authorList>
    </citation>
    <scope>NUCLEOTIDE SEQUENCE [LARGE SCALE GENOMIC DNA]</scope>
    <source>
        <strain evidence="1 2">TK</strain>
    </source>
</reference>
<comment type="caution">
    <text evidence="1">The sequence shown here is derived from an EMBL/GenBank/DDBJ whole genome shotgun (WGS) entry which is preliminary data.</text>
</comment>
<dbReference type="AlphaFoldDB" id="A0A152A0J8"/>
<dbReference type="PANTHER" id="PTHR33576:SF7">
    <property type="entry name" value="CARBOHYDRATE BINDING DOMAIN-CONTAINING PROTEIN"/>
    <property type="match status" value="1"/>
</dbReference>
<dbReference type="FunCoup" id="A0A152A0J8">
    <property type="interactions" value="170"/>
</dbReference>
<keyword evidence="2" id="KW-1185">Reference proteome</keyword>
<name>A0A152A0J8_TIELA</name>
<dbReference type="InterPro" id="IPR021837">
    <property type="entry name" value="CfaA/B/C"/>
</dbReference>
<organism evidence="1 2">
    <name type="scientific">Tieghemostelium lacteum</name>
    <name type="common">Slime mold</name>
    <name type="synonym">Dictyostelium lacteum</name>
    <dbReference type="NCBI Taxonomy" id="361077"/>
    <lineage>
        <taxon>Eukaryota</taxon>
        <taxon>Amoebozoa</taxon>
        <taxon>Evosea</taxon>
        <taxon>Eumycetozoa</taxon>
        <taxon>Dictyostelia</taxon>
        <taxon>Dictyosteliales</taxon>
        <taxon>Raperosteliaceae</taxon>
        <taxon>Tieghemostelium</taxon>
    </lineage>
</organism>
<sequence>MPYSNSLCAGAQYGVGYSTLTNYCLSVFESYLGYRLTALGTALTYKYWYSPGKYCPVAYNRTQTYTVGVCNQGGYNTLIDYAEYMYANTSVNPVYPKVAPGQVGTTILWTFYDLTCTNIMGYQYIINGTTVYDSAADESYLYYCVNGSPYRQWCSGHSGCLNPQNATRPWCTQNFNLYLASTTTCV</sequence>
<dbReference type="Proteomes" id="UP000076078">
    <property type="component" value="Unassembled WGS sequence"/>
</dbReference>
<evidence type="ECO:0000313" key="2">
    <source>
        <dbReference type="Proteomes" id="UP000076078"/>
    </source>
</evidence>
<gene>
    <name evidence="1" type="ORF">DLAC_03712</name>
</gene>
<dbReference type="InParanoid" id="A0A152A0J8"/>
<protein>
    <submittedName>
        <fullName evidence="1">Uncharacterized protein</fullName>
    </submittedName>
</protein>
<dbReference type="PANTHER" id="PTHR33576">
    <property type="entry name" value="CARBOHYDRATE BINDING DOMAIN-CONTAINING PROTEIN-RELATED"/>
    <property type="match status" value="1"/>
</dbReference>
<dbReference type="Pfam" id="PF11912">
    <property type="entry name" value="CfaA_B_C"/>
    <property type="match status" value="1"/>
</dbReference>
<accession>A0A152A0J8</accession>